<dbReference type="Proteomes" id="UP000578077">
    <property type="component" value="Unassembled WGS sequence"/>
</dbReference>
<keyword evidence="7" id="KW-1185">Reference proteome</keyword>
<keyword evidence="2" id="KW-0378">Hydrolase</keyword>
<sequence length="119" mass="12625">MTVRFNSAAKKVAEALEADGIAAVRLGSATGAEAAGVRVGSWYALKGLEFRCVAVAGVCSWALPFAKAVTPKEVDSIQHATDMMSERCLLFVACTRARDSLHVSWYGEPSEFLTEAGIA</sequence>
<keyword evidence="3 6" id="KW-0347">Helicase</keyword>
<dbReference type="GO" id="GO:0005524">
    <property type="term" value="F:ATP binding"/>
    <property type="evidence" value="ECO:0007669"/>
    <property type="project" value="UniProtKB-KW"/>
</dbReference>
<gene>
    <name evidence="6" type="ORF">HNR25_000787</name>
</gene>
<name>A0A841E1W7_9ACTN</name>
<comment type="caution">
    <text evidence="6">The sequence shown here is derived from an EMBL/GenBank/DDBJ whole genome shotgun (WGS) entry which is preliminary data.</text>
</comment>
<reference evidence="6 7" key="1">
    <citation type="submission" date="2020-08" db="EMBL/GenBank/DDBJ databases">
        <title>Sequencing the genomes of 1000 actinobacteria strains.</title>
        <authorList>
            <person name="Klenk H.-P."/>
        </authorList>
    </citation>
    <scope>NUCLEOTIDE SEQUENCE [LARGE SCALE GENOMIC DNA]</scope>
    <source>
        <strain evidence="6 7">DSM 44593</strain>
    </source>
</reference>
<proteinExistence type="predicted"/>
<accession>A0A841E1W7</accession>
<evidence type="ECO:0000256" key="1">
    <source>
        <dbReference type="ARBA" id="ARBA00022741"/>
    </source>
</evidence>
<dbReference type="InterPro" id="IPR027417">
    <property type="entry name" value="P-loop_NTPase"/>
</dbReference>
<dbReference type="RefSeq" id="WP_312862346.1">
    <property type="nucleotide sequence ID" value="NZ_BAABKT010000003.1"/>
</dbReference>
<feature type="domain" description="UvrD-like helicase C-terminal" evidence="5">
    <location>
        <begin position="46"/>
        <end position="106"/>
    </location>
</feature>
<evidence type="ECO:0000256" key="4">
    <source>
        <dbReference type="ARBA" id="ARBA00022840"/>
    </source>
</evidence>
<dbReference type="InterPro" id="IPR014017">
    <property type="entry name" value="DNA_helicase_UvrD-like_C"/>
</dbReference>
<evidence type="ECO:0000313" key="6">
    <source>
        <dbReference type="EMBL" id="MBB5997036.1"/>
    </source>
</evidence>
<dbReference type="GO" id="GO:0016787">
    <property type="term" value="F:hydrolase activity"/>
    <property type="evidence" value="ECO:0007669"/>
    <property type="project" value="UniProtKB-KW"/>
</dbReference>
<evidence type="ECO:0000256" key="2">
    <source>
        <dbReference type="ARBA" id="ARBA00022801"/>
    </source>
</evidence>
<keyword evidence="4" id="KW-0067">ATP-binding</keyword>
<dbReference type="EMBL" id="JACHLY010000001">
    <property type="protein sequence ID" value="MBB5997036.1"/>
    <property type="molecule type" value="Genomic_DNA"/>
</dbReference>
<protein>
    <submittedName>
        <fullName evidence="6">Superfamily I DNA/RNA helicase</fullName>
    </submittedName>
</protein>
<dbReference type="Gene3D" id="3.40.50.300">
    <property type="entry name" value="P-loop containing nucleotide triphosphate hydrolases"/>
    <property type="match status" value="1"/>
</dbReference>
<dbReference type="Pfam" id="PF13361">
    <property type="entry name" value="UvrD_C"/>
    <property type="match status" value="1"/>
</dbReference>
<organism evidence="6 7">
    <name type="scientific">Streptomonospora salina</name>
    <dbReference type="NCBI Taxonomy" id="104205"/>
    <lineage>
        <taxon>Bacteria</taxon>
        <taxon>Bacillati</taxon>
        <taxon>Actinomycetota</taxon>
        <taxon>Actinomycetes</taxon>
        <taxon>Streptosporangiales</taxon>
        <taxon>Nocardiopsidaceae</taxon>
        <taxon>Streptomonospora</taxon>
    </lineage>
</organism>
<evidence type="ECO:0000313" key="7">
    <source>
        <dbReference type="Proteomes" id="UP000578077"/>
    </source>
</evidence>
<dbReference type="GO" id="GO:0004386">
    <property type="term" value="F:helicase activity"/>
    <property type="evidence" value="ECO:0007669"/>
    <property type="project" value="UniProtKB-KW"/>
</dbReference>
<dbReference type="AlphaFoldDB" id="A0A841E1W7"/>
<dbReference type="SUPFAM" id="SSF52540">
    <property type="entry name" value="P-loop containing nucleoside triphosphate hydrolases"/>
    <property type="match status" value="1"/>
</dbReference>
<evidence type="ECO:0000259" key="5">
    <source>
        <dbReference type="Pfam" id="PF13361"/>
    </source>
</evidence>
<evidence type="ECO:0000256" key="3">
    <source>
        <dbReference type="ARBA" id="ARBA00022806"/>
    </source>
</evidence>
<keyword evidence="1" id="KW-0547">Nucleotide-binding</keyword>